<gene>
    <name evidence="10" type="ORF">HD596_010800</name>
</gene>
<dbReference type="Proteomes" id="UP000579153">
    <property type="component" value="Unassembled WGS sequence"/>
</dbReference>
<dbReference type="InterPro" id="IPR018484">
    <property type="entry name" value="FGGY_N"/>
</dbReference>
<keyword evidence="4 10" id="KW-0418">Kinase</keyword>
<protein>
    <submittedName>
        <fullName evidence="10">Rhamnulokinase</fullName>
        <ecNumber evidence="10">2.7.1.5</ecNumber>
    </submittedName>
</protein>
<keyword evidence="7" id="KW-0684">Rhamnose metabolism</keyword>
<evidence type="ECO:0000256" key="7">
    <source>
        <dbReference type="ARBA" id="ARBA00023308"/>
    </source>
</evidence>
<dbReference type="PANTHER" id="PTHR10196">
    <property type="entry name" value="SUGAR KINASE"/>
    <property type="match status" value="1"/>
</dbReference>
<dbReference type="GO" id="GO:0008993">
    <property type="term" value="F:rhamnulokinase activity"/>
    <property type="evidence" value="ECO:0007669"/>
    <property type="project" value="UniProtKB-EC"/>
</dbReference>
<evidence type="ECO:0000313" key="10">
    <source>
        <dbReference type="EMBL" id="MBB5784044.1"/>
    </source>
</evidence>
<dbReference type="RefSeq" id="WP_185077050.1">
    <property type="nucleotide sequence ID" value="NZ_JACHMB010000001.1"/>
</dbReference>
<dbReference type="InterPro" id="IPR018485">
    <property type="entry name" value="FGGY_C"/>
</dbReference>
<evidence type="ECO:0000313" key="11">
    <source>
        <dbReference type="Proteomes" id="UP000579153"/>
    </source>
</evidence>
<evidence type="ECO:0000256" key="5">
    <source>
        <dbReference type="ARBA" id="ARBA00022840"/>
    </source>
</evidence>
<feature type="domain" description="Carbohydrate kinase FGGY C-terminal" evidence="9">
    <location>
        <begin position="243"/>
        <end position="430"/>
    </location>
</feature>
<comment type="caution">
    <text evidence="10">The sequence shown here is derived from an EMBL/GenBank/DDBJ whole genome shotgun (WGS) entry which is preliminary data.</text>
</comment>
<keyword evidence="5" id="KW-0067">ATP-binding</keyword>
<keyword evidence="3" id="KW-0547">Nucleotide-binding</keyword>
<dbReference type="AlphaFoldDB" id="A0A7W9GHS6"/>
<dbReference type="InterPro" id="IPR013449">
    <property type="entry name" value="Rhamnulokinase"/>
</dbReference>
<dbReference type="GO" id="GO:0019301">
    <property type="term" value="P:rhamnose catabolic process"/>
    <property type="evidence" value="ECO:0007669"/>
    <property type="project" value="InterPro"/>
</dbReference>
<dbReference type="EC" id="2.7.1.5" evidence="10"/>
<comment type="similarity">
    <text evidence="1">Belongs to the FGGY kinase family.</text>
</comment>
<accession>A0A7W9GHS6</accession>
<evidence type="ECO:0000259" key="8">
    <source>
        <dbReference type="Pfam" id="PF00370"/>
    </source>
</evidence>
<dbReference type="PANTHER" id="PTHR10196:SF93">
    <property type="entry name" value="L-RHAMNULOKINASE"/>
    <property type="match status" value="1"/>
</dbReference>
<evidence type="ECO:0000256" key="6">
    <source>
        <dbReference type="ARBA" id="ARBA00023157"/>
    </source>
</evidence>
<dbReference type="GO" id="GO:0005524">
    <property type="term" value="F:ATP binding"/>
    <property type="evidence" value="ECO:0007669"/>
    <property type="project" value="UniProtKB-KW"/>
</dbReference>
<evidence type="ECO:0000256" key="4">
    <source>
        <dbReference type="ARBA" id="ARBA00022777"/>
    </source>
</evidence>
<keyword evidence="2 10" id="KW-0808">Transferase</keyword>
<name>A0A7W9GHS6_9ACTN</name>
<keyword evidence="11" id="KW-1185">Reference proteome</keyword>
<dbReference type="GO" id="GO:0005829">
    <property type="term" value="C:cytosol"/>
    <property type="evidence" value="ECO:0007669"/>
    <property type="project" value="TreeGrafter"/>
</dbReference>
<keyword evidence="6" id="KW-1015">Disulfide bond</keyword>
<sequence length="470" mass="50007">MSRRFAAVDLGASSGRVMLADLSDGLELTEVRRFPNEPVTEAGRLQWNITRLYSEILDGLRDAGPVSSIGVDSWAVDYGLLDESSSLMGNPVHYRDDRTRGVAERVAESVGAETLYEVSGLQVLPFNTIYQLLADRLDGAVTMLLIPDLIGYWLTGEVGAEVTNASTTGLLDVRTRSWAFPLIERLGLPAGLFPPLRQPGEAVGTLRRQVADVVGWSAPVTAVGSHDTASAVAAVPAAGPAFAYISCGTWSLAGVELPEPVLTPESRAANFTNEAGIDGTVRYLRNVMGLWLLQECLRAWPGSDLRELLKAAAGERPFAAVVNPDEPVFLPPGDMPARIAAECRRTGQEPPSSPAAYVRCVLESLALGHRLAVRQAMELSGRDVEVVHLVGGGSRNELLCQLTADACGLPVVAGPAEATALGNVLVQARSAGLVSDLAEMRSLVAASQPLRRYEPSGDPQVWDKAAARLA</sequence>
<dbReference type="GO" id="GO:0004370">
    <property type="term" value="F:glycerol kinase activity"/>
    <property type="evidence" value="ECO:0007669"/>
    <property type="project" value="TreeGrafter"/>
</dbReference>
<dbReference type="Gene3D" id="3.30.420.40">
    <property type="match status" value="2"/>
</dbReference>
<evidence type="ECO:0000256" key="1">
    <source>
        <dbReference type="ARBA" id="ARBA00009156"/>
    </source>
</evidence>
<evidence type="ECO:0000259" key="9">
    <source>
        <dbReference type="Pfam" id="PF02782"/>
    </source>
</evidence>
<dbReference type="CDD" id="cd07771">
    <property type="entry name" value="ASKHA_NBD_FGGY_RhaB-like"/>
    <property type="match status" value="1"/>
</dbReference>
<evidence type="ECO:0000256" key="3">
    <source>
        <dbReference type="ARBA" id="ARBA00022741"/>
    </source>
</evidence>
<dbReference type="InterPro" id="IPR043129">
    <property type="entry name" value="ATPase_NBD"/>
</dbReference>
<dbReference type="GO" id="GO:0006071">
    <property type="term" value="P:glycerol metabolic process"/>
    <property type="evidence" value="ECO:0007669"/>
    <property type="project" value="TreeGrafter"/>
</dbReference>
<dbReference type="SUPFAM" id="SSF53067">
    <property type="entry name" value="Actin-like ATPase domain"/>
    <property type="match status" value="2"/>
</dbReference>
<organism evidence="10 11">
    <name type="scientific">Nonomuraea jabiensis</name>
    <dbReference type="NCBI Taxonomy" id="882448"/>
    <lineage>
        <taxon>Bacteria</taxon>
        <taxon>Bacillati</taxon>
        <taxon>Actinomycetota</taxon>
        <taxon>Actinomycetes</taxon>
        <taxon>Streptosporangiales</taxon>
        <taxon>Streptosporangiaceae</taxon>
        <taxon>Nonomuraea</taxon>
    </lineage>
</organism>
<evidence type="ECO:0000256" key="2">
    <source>
        <dbReference type="ARBA" id="ARBA00022679"/>
    </source>
</evidence>
<proteinExistence type="inferred from homology"/>
<feature type="domain" description="Carbohydrate kinase FGGY N-terminal" evidence="8">
    <location>
        <begin position="7"/>
        <end position="232"/>
    </location>
</feature>
<dbReference type="EMBL" id="JACHMB010000001">
    <property type="protein sequence ID" value="MBB5784044.1"/>
    <property type="molecule type" value="Genomic_DNA"/>
</dbReference>
<dbReference type="Pfam" id="PF02782">
    <property type="entry name" value="FGGY_C"/>
    <property type="match status" value="1"/>
</dbReference>
<reference evidence="10 11" key="1">
    <citation type="submission" date="2020-08" db="EMBL/GenBank/DDBJ databases">
        <title>Sequencing the genomes of 1000 actinobacteria strains.</title>
        <authorList>
            <person name="Klenk H.-P."/>
        </authorList>
    </citation>
    <scope>NUCLEOTIDE SEQUENCE [LARGE SCALE GENOMIC DNA]</scope>
    <source>
        <strain evidence="10 11">DSM 45507</strain>
    </source>
</reference>
<dbReference type="Pfam" id="PF00370">
    <property type="entry name" value="FGGY_N"/>
    <property type="match status" value="1"/>
</dbReference>